<feature type="compositionally biased region" description="Acidic residues" evidence="8">
    <location>
        <begin position="659"/>
        <end position="672"/>
    </location>
</feature>
<dbReference type="InterPro" id="IPR038718">
    <property type="entry name" value="SNF2-like_sf"/>
</dbReference>
<evidence type="ECO:0000256" key="5">
    <source>
        <dbReference type="ARBA" id="ARBA00022840"/>
    </source>
</evidence>
<dbReference type="InterPro" id="IPR049730">
    <property type="entry name" value="SNF2/RAD54-like_C"/>
</dbReference>
<evidence type="ECO:0000313" key="12">
    <source>
        <dbReference type="Proteomes" id="UP001209570"/>
    </source>
</evidence>
<comment type="caution">
    <text evidence="11">The sequence shown here is derived from an EMBL/GenBank/DDBJ whole genome shotgun (WGS) entry which is preliminary data.</text>
</comment>
<evidence type="ECO:0000256" key="4">
    <source>
        <dbReference type="ARBA" id="ARBA00022801"/>
    </source>
</evidence>
<dbReference type="PANTHER" id="PTHR47157:SF1">
    <property type="entry name" value="CHROMODOMAIN-HELICASE-DNA-BINDING PROTEIN 1-LIKE"/>
    <property type="match status" value="1"/>
</dbReference>
<dbReference type="SUPFAM" id="SSF52949">
    <property type="entry name" value="Macro domain-like"/>
    <property type="match status" value="1"/>
</dbReference>
<keyword evidence="12" id="KW-1185">Reference proteome</keyword>
<dbReference type="AlphaFoldDB" id="A0AAD5M429"/>
<evidence type="ECO:0000313" key="11">
    <source>
        <dbReference type="EMBL" id="KAJ0394169.1"/>
    </source>
</evidence>
<feature type="coiled-coil region" evidence="7">
    <location>
        <begin position="677"/>
        <end position="704"/>
    </location>
</feature>
<evidence type="ECO:0000256" key="3">
    <source>
        <dbReference type="ARBA" id="ARBA00022741"/>
    </source>
</evidence>
<dbReference type="GO" id="GO:0005634">
    <property type="term" value="C:nucleus"/>
    <property type="evidence" value="ECO:0007669"/>
    <property type="project" value="UniProtKB-SubCell"/>
</dbReference>
<dbReference type="SMART" id="SM00487">
    <property type="entry name" value="DEXDc"/>
    <property type="match status" value="1"/>
</dbReference>
<dbReference type="InterPro" id="IPR027417">
    <property type="entry name" value="P-loop_NTPase"/>
</dbReference>
<keyword evidence="7" id="KW-0175">Coiled coil</keyword>
<evidence type="ECO:0000256" key="2">
    <source>
        <dbReference type="ARBA" id="ARBA00007025"/>
    </source>
</evidence>
<dbReference type="CDD" id="cd18793">
    <property type="entry name" value="SF2_C_SNF"/>
    <property type="match status" value="1"/>
</dbReference>
<dbReference type="Pfam" id="PF00176">
    <property type="entry name" value="SNF2-rel_dom"/>
    <property type="match status" value="1"/>
</dbReference>
<keyword evidence="4" id="KW-0378">Hydrolase</keyword>
<evidence type="ECO:0000256" key="6">
    <source>
        <dbReference type="ARBA" id="ARBA00023242"/>
    </source>
</evidence>
<accession>A0AAD5M429</accession>
<dbReference type="InterPro" id="IPR000330">
    <property type="entry name" value="SNF2_N"/>
</dbReference>
<feature type="domain" description="Helicase C-terminal" evidence="10">
    <location>
        <begin position="371"/>
        <end position="530"/>
    </location>
</feature>
<dbReference type="PANTHER" id="PTHR47157">
    <property type="entry name" value="CHROMODOMAIN-HELICASE-DNA-BINDING PROTEIN 1-LIKE"/>
    <property type="match status" value="1"/>
</dbReference>
<gene>
    <name evidence="11" type="ORF">P43SY_008443</name>
</gene>
<dbReference type="GO" id="GO:0016787">
    <property type="term" value="F:hydrolase activity"/>
    <property type="evidence" value="ECO:0007669"/>
    <property type="project" value="UniProtKB-KW"/>
</dbReference>
<evidence type="ECO:0000256" key="7">
    <source>
        <dbReference type="SAM" id="Coils"/>
    </source>
</evidence>
<dbReference type="PROSITE" id="PS51194">
    <property type="entry name" value="HELICASE_CTER"/>
    <property type="match status" value="1"/>
</dbReference>
<dbReference type="Proteomes" id="UP001209570">
    <property type="component" value="Unassembled WGS sequence"/>
</dbReference>
<dbReference type="GO" id="GO:0006281">
    <property type="term" value="P:DNA repair"/>
    <property type="evidence" value="ECO:0007669"/>
    <property type="project" value="InterPro"/>
</dbReference>
<feature type="region of interest" description="Disordered" evidence="8">
    <location>
        <begin position="650"/>
        <end position="672"/>
    </location>
</feature>
<dbReference type="Gene3D" id="3.40.220.10">
    <property type="entry name" value="Leucine Aminopeptidase, subunit E, domain 1"/>
    <property type="match status" value="1"/>
</dbReference>
<dbReference type="GO" id="GO:0006338">
    <property type="term" value="P:chromatin remodeling"/>
    <property type="evidence" value="ECO:0007669"/>
    <property type="project" value="InterPro"/>
</dbReference>
<dbReference type="InterPro" id="IPR001650">
    <property type="entry name" value="Helicase_C-like"/>
</dbReference>
<comment type="similarity">
    <text evidence="2">Belongs to the SNF2/RAD54 helicase family.</text>
</comment>
<feature type="domain" description="Helicase ATP-binding" evidence="9">
    <location>
        <begin position="48"/>
        <end position="223"/>
    </location>
</feature>
<evidence type="ECO:0000256" key="8">
    <source>
        <dbReference type="SAM" id="MobiDB-lite"/>
    </source>
</evidence>
<dbReference type="PROSITE" id="PS51192">
    <property type="entry name" value="HELICASE_ATP_BIND_1"/>
    <property type="match status" value="1"/>
</dbReference>
<dbReference type="GO" id="GO:0005524">
    <property type="term" value="F:ATP binding"/>
    <property type="evidence" value="ECO:0007669"/>
    <property type="project" value="UniProtKB-KW"/>
</dbReference>
<keyword evidence="6" id="KW-0539">Nucleus</keyword>
<evidence type="ECO:0000259" key="10">
    <source>
        <dbReference type="PROSITE" id="PS51194"/>
    </source>
</evidence>
<evidence type="ECO:0000259" key="9">
    <source>
        <dbReference type="PROSITE" id="PS51192"/>
    </source>
</evidence>
<reference evidence="11" key="1">
    <citation type="submission" date="2021-12" db="EMBL/GenBank/DDBJ databases">
        <title>Prjna785345.</title>
        <authorList>
            <person name="Rujirawat T."/>
            <person name="Krajaejun T."/>
        </authorList>
    </citation>
    <scope>NUCLEOTIDE SEQUENCE</scope>
    <source>
        <strain evidence="11">Pi057C3</strain>
    </source>
</reference>
<dbReference type="InterPro" id="IPR043472">
    <property type="entry name" value="Macro_dom-like"/>
</dbReference>
<organism evidence="11 12">
    <name type="scientific">Pythium insidiosum</name>
    <name type="common">Pythiosis disease agent</name>
    <dbReference type="NCBI Taxonomy" id="114742"/>
    <lineage>
        <taxon>Eukaryota</taxon>
        <taxon>Sar</taxon>
        <taxon>Stramenopiles</taxon>
        <taxon>Oomycota</taxon>
        <taxon>Peronosporomycetes</taxon>
        <taxon>Pythiales</taxon>
        <taxon>Pythiaceae</taxon>
        <taxon>Pythium</taxon>
    </lineage>
</organism>
<name>A0AAD5M429_PYTIN</name>
<dbReference type="SUPFAM" id="SSF52540">
    <property type="entry name" value="P-loop containing nucleoside triphosphate hydrolases"/>
    <property type="match status" value="2"/>
</dbReference>
<proteinExistence type="inferred from homology"/>
<dbReference type="Pfam" id="PF00271">
    <property type="entry name" value="Helicase_C"/>
    <property type="match status" value="1"/>
</dbReference>
<protein>
    <submittedName>
        <fullName evidence="11">Uncharacterized protein</fullName>
    </submittedName>
</protein>
<dbReference type="Gene3D" id="3.40.50.300">
    <property type="entry name" value="P-loop containing nucleotide triphosphate hydrolases"/>
    <property type="match status" value="1"/>
</dbReference>
<evidence type="ECO:0000256" key="1">
    <source>
        <dbReference type="ARBA" id="ARBA00004123"/>
    </source>
</evidence>
<dbReference type="Gene3D" id="3.40.50.10810">
    <property type="entry name" value="Tandem AAA-ATPase domain"/>
    <property type="match status" value="1"/>
</dbReference>
<keyword evidence="3" id="KW-0547">Nucleotide-binding</keyword>
<dbReference type="SMART" id="SM00490">
    <property type="entry name" value="HELICc"/>
    <property type="match status" value="1"/>
</dbReference>
<dbReference type="EMBL" id="JAKCXM010000429">
    <property type="protein sequence ID" value="KAJ0394169.1"/>
    <property type="molecule type" value="Genomic_DNA"/>
</dbReference>
<keyword evidence="5" id="KW-0067">ATP-binding</keyword>
<dbReference type="InterPro" id="IPR014001">
    <property type="entry name" value="Helicase_ATP-bd"/>
</dbReference>
<comment type="subcellular location">
    <subcellularLocation>
        <location evidence="1">Nucleus</location>
    </subcellularLocation>
</comment>
<dbReference type="GO" id="GO:0003678">
    <property type="term" value="F:DNA helicase activity"/>
    <property type="evidence" value="ECO:0007669"/>
    <property type="project" value="InterPro"/>
</dbReference>
<dbReference type="InterPro" id="IPR031053">
    <property type="entry name" value="ALC1"/>
</dbReference>
<sequence>MEVVLTRLREYEARNEADAARWRCAPAPTLLEGVTMHDYQLEGMRWVLGRLARGINPILGDEMGLGKTLQMIALVAALIESNAASETQQRDSRRFLVVAPLSVVPNWAEQFGSFAPTIDVRMYAGQKDERKALQTEIKAVPSESPLVIVTSYDILLVDTDFFASFEWRLRVLDEGHRLKNAQGKLYGVLKTRLLAQSTVLLSGTPIQNELKELFALLSFLNPSIFDDERAFDAAFKPYFSAKAQQLSTSGAAQRNPTVSSAEELMRRILAPLLLLRTVNDVNSAFTLPPISEIVVHTPMAPMQRAYYKEVVARNSDAINSAHSAKGSRIALINILPQLRKACNHPYLFPGAEPEPFCEGSHLYENSGKLYVLHHILPRLRGDGHCVLLFSQSTGFLDIMQDYLTYEGFSYERVDGSVRGKERWQAIDRFRSNPDTFVFLISTRSGGVGLNLQRADTVIFVDSDYNPQADLQAVARAYRLGQTKPIHVIKFVTANTVEEIIYRRALKKMHMADKIRDCARDGTAADTSDAGTGDDFGDGDDGSKSRLVELIQFGLHKLLDGDSDDGPDGLVAPLDDNFIEHILTRKTQQGDSGGAINREGDDLETAAGDIQEDNMYYFAGEDYSTSDTRAKDDVALQQLLLNSGSAFTKGKATRRKRYEGEEDIGSSEGEYDPEQAAIDAAELARQRDARRQQQLEKKLAKWQKNGYISMVIEEGSDGGRSSLGVGAGFRRGVPVRYLAGDASRPNCSVLDQSARIIVHCVDTSGVWCEKGFFCSLSALCPLIARQYEAAGLNGDLKLGQAHLIHLPQDVAARDTYVCLLVVQGFVSAAKGKKRQRTAAGVRQGKSTMFRLHALERALQSLAAQALSLRASVHMPRIGYGTPQFNWYAVERIIKRQLSDANVPVSIYYFSRRPAP</sequence>